<comment type="caution">
    <text evidence="8">Lacks conserved residue(s) required for the propagation of feature annotation.</text>
</comment>
<feature type="domain" description="TNFR-Cys" evidence="12">
    <location>
        <begin position="45"/>
        <end position="88"/>
    </location>
</feature>
<dbReference type="GO" id="GO:0006915">
    <property type="term" value="P:apoptotic process"/>
    <property type="evidence" value="ECO:0007669"/>
    <property type="project" value="UniProtKB-KW"/>
</dbReference>
<evidence type="ECO:0000256" key="6">
    <source>
        <dbReference type="ARBA" id="ARBA00023157"/>
    </source>
</evidence>
<dbReference type="KEGG" id="ipu:108255050"/>
<feature type="chain" id="PRO_5012271445" evidence="11">
    <location>
        <begin position="25"/>
        <end position="435"/>
    </location>
</feature>
<evidence type="ECO:0000256" key="4">
    <source>
        <dbReference type="ARBA" id="ARBA00022729"/>
    </source>
</evidence>
<keyword evidence="14" id="KW-0675">Receptor</keyword>
<feature type="disulfide bond" evidence="8">
    <location>
        <begin position="46"/>
        <end position="61"/>
    </location>
</feature>
<keyword evidence="3" id="KW-0053">Apoptosis</keyword>
<keyword evidence="10" id="KW-0472">Membrane</keyword>
<evidence type="ECO:0000313" key="13">
    <source>
        <dbReference type="Proteomes" id="UP000221080"/>
    </source>
</evidence>
<evidence type="ECO:0000313" key="14">
    <source>
        <dbReference type="RefSeq" id="XP_017306178.1"/>
    </source>
</evidence>
<dbReference type="PROSITE" id="PS50050">
    <property type="entry name" value="TNFR_NGFR_2"/>
    <property type="match status" value="1"/>
</dbReference>
<sequence>MKNRSSLPWLVLSVLFAAIPPAKPGPCPTCESGYGRVSGSCKCKPCTAEYFWSLRNGQGNCYKCTTSCTAKKNLIQVHPCNQTTDRRCQCKPGYYCPSPVNLTCRRDCEPCTNGFTSTSNLQTSCQQFTDCASLGKVVIKEGSPTADRVCGHPTTHKIHSIQAVNRPISQNQVSEISTVLPKLNPTSATPDTSNTTTQTLPSSILKPNSTRAVYNSVHTVYQVSQNLDRSLSFETTAPSGVSADFRMTRETKGPVPPSEPLLKTTWIFLLLLLVSLCLVTCVSLKCKSGAIKNKLEWAGLAFERYQPVLSTAHPNPPVDIVVPVSDVTDTVREVQGQGSFPGKNQKVTMEHVGKADGINNTVGSIFIYSPGMVILGSNSNEKKEEAETGTEDIGEDTCLMSVPQQESSSEEDFVRMATQEEFGKELSIPIPATSK</sequence>
<dbReference type="InterPro" id="IPR052459">
    <property type="entry name" value="TNFRSF_decoy_receptor"/>
</dbReference>
<keyword evidence="10" id="KW-1133">Transmembrane helix</keyword>
<dbReference type="SUPFAM" id="SSF57586">
    <property type="entry name" value="TNF receptor-like"/>
    <property type="match status" value="1"/>
</dbReference>
<evidence type="ECO:0000256" key="1">
    <source>
        <dbReference type="ARBA" id="ARBA00004613"/>
    </source>
</evidence>
<keyword evidence="6 8" id="KW-1015">Disulfide bond</keyword>
<dbReference type="InterPro" id="IPR001368">
    <property type="entry name" value="TNFR/NGFR_Cys_rich_reg"/>
</dbReference>
<dbReference type="AlphaFoldDB" id="A0A2D0PI54"/>
<name>A0A2D0PI54_ICTPU</name>
<accession>A0A2D0PI54</accession>
<evidence type="ECO:0000256" key="7">
    <source>
        <dbReference type="ARBA" id="ARBA00023180"/>
    </source>
</evidence>
<evidence type="ECO:0000256" key="9">
    <source>
        <dbReference type="SAM" id="MobiDB-lite"/>
    </source>
</evidence>
<dbReference type="RefSeq" id="XP_017306178.1">
    <property type="nucleotide sequence ID" value="XM_017450689.3"/>
</dbReference>
<keyword evidence="2" id="KW-0964">Secreted</keyword>
<dbReference type="OrthoDB" id="8633482at2759"/>
<dbReference type="Proteomes" id="UP000221080">
    <property type="component" value="Chromosome 21"/>
</dbReference>
<dbReference type="SMART" id="SM00208">
    <property type="entry name" value="TNFR"/>
    <property type="match status" value="2"/>
</dbReference>
<evidence type="ECO:0000256" key="11">
    <source>
        <dbReference type="SAM" id="SignalP"/>
    </source>
</evidence>
<comment type="subcellular location">
    <subcellularLocation>
        <location evidence="1">Secreted</location>
    </subcellularLocation>
</comment>
<evidence type="ECO:0000256" key="2">
    <source>
        <dbReference type="ARBA" id="ARBA00022525"/>
    </source>
</evidence>
<evidence type="ECO:0000259" key="12">
    <source>
        <dbReference type="PROSITE" id="PS50050"/>
    </source>
</evidence>
<keyword evidence="7" id="KW-0325">Glycoprotein</keyword>
<feature type="compositionally biased region" description="Low complexity" evidence="9">
    <location>
        <begin position="185"/>
        <end position="202"/>
    </location>
</feature>
<protein>
    <submittedName>
        <fullName evidence="14">Tumor necrosis factor receptor superfamily member 21</fullName>
    </submittedName>
</protein>
<feature type="repeat" description="TNFR-Cys" evidence="8">
    <location>
        <begin position="45"/>
        <end position="88"/>
    </location>
</feature>
<proteinExistence type="predicted"/>
<dbReference type="Gene3D" id="2.10.50.10">
    <property type="entry name" value="Tumor Necrosis Factor Receptor, subunit A, domain 2"/>
    <property type="match status" value="2"/>
</dbReference>
<keyword evidence="13" id="KW-1185">Reference proteome</keyword>
<reference evidence="13" key="1">
    <citation type="journal article" date="2016" name="Nat. Commun.">
        <title>The channel catfish genome sequence provides insights into the evolution of scale formation in teleosts.</title>
        <authorList>
            <person name="Liu Z."/>
            <person name="Liu S."/>
            <person name="Yao J."/>
            <person name="Bao L."/>
            <person name="Zhang J."/>
            <person name="Li Y."/>
            <person name="Jiang C."/>
            <person name="Sun L."/>
            <person name="Wang R."/>
            <person name="Zhang Y."/>
            <person name="Zhou T."/>
            <person name="Zeng Q."/>
            <person name="Fu Q."/>
            <person name="Gao S."/>
            <person name="Li N."/>
            <person name="Koren S."/>
            <person name="Jiang Y."/>
            <person name="Zimin A."/>
            <person name="Xu P."/>
            <person name="Phillippy A.M."/>
            <person name="Geng X."/>
            <person name="Song L."/>
            <person name="Sun F."/>
            <person name="Li C."/>
            <person name="Wang X."/>
            <person name="Chen A."/>
            <person name="Jin Y."/>
            <person name="Yuan Z."/>
            <person name="Yang Y."/>
            <person name="Tan S."/>
            <person name="Peatman E."/>
            <person name="Lu J."/>
            <person name="Qin Z."/>
            <person name="Dunham R."/>
            <person name="Li Z."/>
            <person name="Sonstegard T."/>
            <person name="Feng J."/>
            <person name="Danzmann R.G."/>
            <person name="Schroeder S."/>
            <person name="Scheffler B."/>
            <person name="Duke M.V."/>
            <person name="Ballard L."/>
            <person name="Kucuktas H."/>
            <person name="Kaltenboeck L."/>
            <person name="Liu H."/>
            <person name="Armbruster J."/>
            <person name="Xie Y."/>
            <person name="Kirby M.L."/>
            <person name="Tian Y."/>
            <person name="Flanagan M.E."/>
            <person name="Mu W."/>
            <person name="Waldbieser G.C."/>
        </authorList>
    </citation>
    <scope>NUCLEOTIDE SEQUENCE [LARGE SCALE GENOMIC DNA]</scope>
    <source>
        <strain evidence="13">SDA103</strain>
    </source>
</reference>
<keyword evidence="4 11" id="KW-0732">Signal</keyword>
<keyword evidence="10" id="KW-0812">Transmembrane</keyword>
<dbReference type="PANTHER" id="PTHR23097:SF181">
    <property type="entry name" value="CASPASE-8-LIKE"/>
    <property type="match status" value="1"/>
</dbReference>
<evidence type="ECO:0000256" key="3">
    <source>
        <dbReference type="ARBA" id="ARBA00022703"/>
    </source>
</evidence>
<dbReference type="PANTHER" id="PTHR23097">
    <property type="entry name" value="TUMOR NECROSIS FACTOR RECEPTOR SUPERFAMILY MEMBER"/>
    <property type="match status" value="1"/>
</dbReference>
<dbReference type="GO" id="GO:0005576">
    <property type="term" value="C:extracellular region"/>
    <property type="evidence" value="ECO:0007669"/>
    <property type="project" value="UniProtKB-SubCell"/>
</dbReference>
<reference evidence="14" key="2">
    <citation type="submission" date="2025-08" db="UniProtKB">
        <authorList>
            <consortium name="RefSeq"/>
        </authorList>
    </citation>
    <scope>IDENTIFICATION</scope>
    <source>
        <tissue evidence="14">Blood</tissue>
    </source>
</reference>
<feature type="transmembrane region" description="Helical" evidence="10">
    <location>
        <begin position="266"/>
        <end position="284"/>
    </location>
</feature>
<feature type="region of interest" description="Disordered" evidence="9">
    <location>
        <begin position="182"/>
        <end position="202"/>
    </location>
</feature>
<evidence type="ECO:0000256" key="5">
    <source>
        <dbReference type="ARBA" id="ARBA00022737"/>
    </source>
</evidence>
<gene>
    <name evidence="14" type="primary">si:dkeyp-61b2.1</name>
</gene>
<feature type="signal peptide" evidence="11">
    <location>
        <begin position="1"/>
        <end position="24"/>
    </location>
</feature>
<dbReference type="GeneID" id="108255050"/>
<evidence type="ECO:0000256" key="8">
    <source>
        <dbReference type="PROSITE-ProRule" id="PRU00206"/>
    </source>
</evidence>
<evidence type="ECO:0000256" key="10">
    <source>
        <dbReference type="SAM" id="Phobius"/>
    </source>
</evidence>
<keyword evidence="5" id="KW-0677">Repeat</keyword>
<organism evidence="13 14">
    <name type="scientific">Ictalurus punctatus</name>
    <name type="common">Channel catfish</name>
    <name type="synonym">Silurus punctatus</name>
    <dbReference type="NCBI Taxonomy" id="7998"/>
    <lineage>
        <taxon>Eukaryota</taxon>
        <taxon>Metazoa</taxon>
        <taxon>Chordata</taxon>
        <taxon>Craniata</taxon>
        <taxon>Vertebrata</taxon>
        <taxon>Euteleostomi</taxon>
        <taxon>Actinopterygii</taxon>
        <taxon>Neopterygii</taxon>
        <taxon>Teleostei</taxon>
        <taxon>Ostariophysi</taxon>
        <taxon>Siluriformes</taxon>
        <taxon>Ictaluridae</taxon>
        <taxon>Ictalurus</taxon>
    </lineage>
</organism>